<keyword evidence="3" id="KW-0548">Nucleotidyltransferase</keyword>
<dbReference type="InterPro" id="IPR041633">
    <property type="entry name" value="Polbeta"/>
</dbReference>
<evidence type="ECO:0000256" key="2">
    <source>
        <dbReference type="ARBA" id="ARBA00022679"/>
    </source>
</evidence>
<organism evidence="9 10">
    <name type="scientific">Rhizobium halophytocola</name>
    <dbReference type="NCBI Taxonomy" id="735519"/>
    <lineage>
        <taxon>Bacteria</taxon>
        <taxon>Pseudomonadati</taxon>
        <taxon>Pseudomonadota</taxon>
        <taxon>Alphaproteobacteria</taxon>
        <taxon>Hyphomicrobiales</taxon>
        <taxon>Rhizobiaceae</taxon>
        <taxon>Rhizobium/Agrobacterium group</taxon>
        <taxon>Rhizobium</taxon>
    </lineage>
</organism>
<evidence type="ECO:0000313" key="9">
    <source>
        <dbReference type="EMBL" id="MBP1848602.1"/>
    </source>
</evidence>
<keyword evidence="7" id="KW-0460">Magnesium</keyword>
<keyword evidence="2" id="KW-0808">Transferase</keyword>
<dbReference type="Gene3D" id="3.30.460.10">
    <property type="entry name" value="Beta Polymerase, domain 2"/>
    <property type="match status" value="1"/>
</dbReference>
<proteinExistence type="predicted"/>
<evidence type="ECO:0000256" key="7">
    <source>
        <dbReference type="ARBA" id="ARBA00022842"/>
    </source>
</evidence>
<keyword evidence="4" id="KW-0479">Metal-binding</keyword>
<evidence type="ECO:0000313" key="10">
    <source>
        <dbReference type="Proteomes" id="UP000759443"/>
    </source>
</evidence>
<dbReference type="PANTHER" id="PTHR33571:SF12">
    <property type="entry name" value="BSL3053 PROTEIN"/>
    <property type="match status" value="1"/>
</dbReference>
<comment type="cofactor">
    <cofactor evidence="1">
        <name>Mg(2+)</name>
        <dbReference type="ChEBI" id="CHEBI:18420"/>
    </cofactor>
</comment>
<evidence type="ECO:0000256" key="1">
    <source>
        <dbReference type="ARBA" id="ARBA00001946"/>
    </source>
</evidence>
<dbReference type="RefSeq" id="WP_209941097.1">
    <property type="nucleotide sequence ID" value="NZ_JAGGJU010000001.1"/>
</dbReference>
<keyword evidence="10" id="KW-1185">Reference proteome</keyword>
<feature type="domain" description="Polymerase beta nucleotidyltransferase" evidence="8">
    <location>
        <begin position="28"/>
        <end position="95"/>
    </location>
</feature>
<sequence>MKPSEVLEKNRAAIRAVTLRHKAVNPRVFGSVARGEDGEHSDLDILVDALPEATLLDLGGLLDDLEQLLKPTPVQVMTVREVPQELRGRILSEAVAI</sequence>
<protein>
    <submittedName>
        <fullName evidence="9">Nucleotidyltransferase</fullName>
    </submittedName>
</protein>
<reference evidence="9 10" key="1">
    <citation type="submission" date="2021-03" db="EMBL/GenBank/DDBJ databases">
        <title>Genomic Encyclopedia of Type Strains, Phase IV (KMG-IV): sequencing the most valuable type-strain genomes for metagenomic binning, comparative biology and taxonomic classification.</title>
        <authorList>
            <person name="Goeker M."/>
        </authorList>
    </citation>
    <scope>NUCLEOTIDE SEQUENCE [LARGE SCALE GENOMIC DNA]</scope>
    <source>
        <strain evidence="9 10">DSM 21600</strain>
    </source>
</reference>
<evidence type="ECO:0000256" key="5">
    <source>
        <dbReference type="ARBA" id="ARBA00022741"/>
    </source>
</evidence>
<name>A0ABS4DSE7_9HYPH</name>
<dbReference type="SUPFAM" id="SSF81301">
    <property type="entry name" value="Nucleotidyltransferase"/>
    <property type="match status" value="1"/>
</dbReference>
<evidence type="ECO:0000256" key="3">
    <source>
        <dbReference type="ARBA" id="ARBA00022695"/>
    </source>
</evidence>
<evidence type="ECO:0000256" key="6">
    <source>
        <dbReference type="ARBA" id="ARBA00022840"/>
    </source>
</evidence>
<dbReference type="Pfam" id="PF18765">
    <property type="entry name" value="Polbeta"/>
    <property type="match status" value="1"/>
</dbReference>
<dbReference type="CDD" id="cd05403">
    <property type="entry name" value="NT_KNTase_like"/>
    <property type="match status" value="1"/>
</dbReference>
<dbReference type="EMBL" id="JAGGJU010000001">
    <property type="protein sequence ID" value="MBP1848602.1"/>
    <property type="molecule type" value="Genomic_DNA"/>
</dbReference>
<dbReference type="InterPro" id="IPR052038">
    <property type="entry name" value="Type-VII_TA_antitoxin"/>
</dbReference>
<evidence type="ECO:0000256" key="4">
    <source>
        <dbReference type="ARBA" id="ARBA00022723"/>
    </source>
</evidence>
<comment type="caution">
    <text evidence="9">The sequence shown here is derived from an EMBL/GenBank/DDBJ whole genome shotgun (WGS) entry which is preliminary data.</text>
</comment>
<keyword evidence="5" id="KW-0547">Nucleotide-binding</keyword>
<gene>
    <name evidence="9" type="ORF">J2Z17_000019</name>
</gene>
<dbReference type="InterPro" id="IPR043519">
    <property type="entry name" value="NT_sf"/>
</dbReference>
<accession>A0ABS4DSE7</accession>
<evidence type="ECO:0000259" key="8">
    <source>
        <dbReference type="Pfam" id="PF18765"/>
    </source>
</evidence>
<dbReference type="Proteomes" id="UP000759443">
    <property type="component" value="Unassembled WGS sequence"/>
</dbReference>
<dbReference type="PANTHER" id="PTHR33571">
    <property type="entry name" value="SSL8005 PROTEIN"/>
    <property type="match status" value="1"/>
</dbReference>
<keyword evidence="6" id="KW-0067">ATP-binding</keyword>